<protein>
    <recommendedName>
        <fullName evidence="8">Protein-tyrosine-phosphatase</fullName>
    </recommendedName>
</protein>
<dbReference type="FunFam" id="2.60.40.10:FF:000028">
    <property type="entry name" value="Neuronal cell adhesion molecule"/>
    <property type="match status" value="1"/>
</dbReference>
<dbReference type="InterPro" id="IPR013783">
    <property type="entry name" value="Ig-like_fold"/>
</dbReference>
<dbReference type="PROSITE" id="PS50853">
    <property type="entry name" value="FN3"/>
    <property type="match status" value="2"/>
</dbReference>
<dbReference type="Gene3D" id="3.90.190.10">
    <property type="entry name" value="Protein tyrosine phosphatase superfamily"/>
    <property type="match status" value="1"/>
</dbReference>
<dbReference type="AlphaFoldDB" id="A0A8S3YRA4"/>
<keyword evidence="7" id="KW-1185">Reference proteome</keyword>
<feature type="non-terminal residue" evidence="6">
    <location>
        <position position="1"/>
    </location>
</feature>
<feature type="non-terminal residue" evidence="6">
    <location>
        <position position="546"/>
    </location>
</feature>
<feature type="domain" description="Fibronectin type-III" evidence="5">
    <location>
        <begin position="4"/>
        <end position="98"/>
    </location>
</feature>
<dbReference type="Pfam" id="PF00041">
    <property type="entry name" value="fn3"/>
    <property type="match status" value="2"/>
</dbReference>
<dbReference type="SUPFAM" id="SSF52799">
    <property type="entry name" value="(Phosphotyrosine protein) phosphatases II"/>
    <property type="match status" value="1"/>
</dbReference>
<dbReference type="InterPro" id="IPR029021">
    <property type="entry name" value="Prot-tyrosine_phosphatase-like"/>
</dbReference>
<dbReference type="CDD" id="cd00063">
    <property type="entry name" value="FN3"/>
    <property type="match status" value="2"/>
</dbReference>
<keyword evidence="2" id="KW-0378">Hydrolase</keyword>
<dbReference type="PANTHER" id="PTHR19134">
    <property type="entry name" value="RECEPTOR-TYPE TYROSINE-PROTEIN PHOSPHATASE"/>
    <property type="match status" value="1"/>
</dbReference>
<accession>A0A8S3YRA4</accession>
<dbReference type="InterPro" id="IPR050348">
    <property type="entry name" value="Protein-Tyr_Phosphatase"/>
</dbReference>
<evidence type="ECO:0000256" key="2">
    <source>
        <dbReference type="ARBA" id="ARBA00022912"/>
    </source>
</evidence>
<sequence length="546" mass="62359">PAEAPRDFKLVKVSDTEIELEWKAPSSNLLNGKLEGFEVGYGTASQGMRSLSIEDPQRTKTLLQGLKPFTLYMVSVKAKNKAGVGPEVVMEVRTDEGLPLKPRITHISNHKSTSFYVNWEPPREINGRLIKYELQWISNGDIKSRYIAGHLIDTMTAFISDLTPYTEHLCVILTCCMMMMNQVLCNTCLEIEYLIKGFDHRGRVIEVTVRGQVTQHTLKNLASNSRYHLKVAAITNAIFSTDKWVGDFTDTVVISLGGEHTSCFILPFFCFSRFYTCRKCYQAAYLYLAVPSNGHSIQQTVVQVEEPIGGSLDKQYPDIDALDFIDHVKHMHMDGDIGFSQEFDEINRISFSDKLLFESSNLPDNRNKNRYINIVAYDHSRVILKTDLGRLRQSDYINANYVDGYKKPKAYIATQGPLPQTFADFWRMVWEQNTNVIVMITNLMEKGRRKCDQYWPSDGAETYGNMNVKLVTMVHRAHYTVHVFTLRNVKEKKRSMKGLTERTIYHYHYTEWPDHGVPDYALPVLSFVQKSAAQSGPESGPIIVHC</sequence>
<proteinExistence type="predicted"/>
<dbReference type="SMART" id="SM00060">
    <property type="entry name" value="FN3"/>
    <property type="match status" value="2"/>
</dbReference>
<keyword evidence="1" id="KW-0677">Repeat</keyword>
<evidence type="ECO:0000259" key="5">
    <source>
        <dbReference type="PROSITE" id="PS50853"/>
    </source>
</evidence>
<name>A0A8S3YRA4_9EUPU</name>
<evidence type="ECO:0000259" key="4">
    <source>
        <dbReference type="PROSITE" id="PS50055"/>
    </source>
</evidence>
<dbReference type="InterPro" id="IPR000242">
    <property type="entry name" value="PTP_cat"/>
</dbReference>
<comment type="caution">
    <text evidence="6">The sequence shown here is derived from an EMBL/GenBank/DDBJ whole genome shotgun (WGS) entry which is preliminary data.</text>
</comment>
<organism evidence="6 7">
    <name type="scientific">Candidula unifasciata</name>
    <dbReference type="NCBI Taxonomy" id="100452"/>
    <lineage>
        <taxon>Eukaryota</taxon>
        <taxon>Metazoa</taxon>
        <taxon>Spiralia</taxon>
        <taxon>Lophotrochozoa</taxon>
        <taxon>Mollusca</taxon>
        <taxon>Gastropoda</taxon>
        <taxon>Heterobranchia</taxon>
        <taxon>Euthyneura</taxon>
        <taxon>Panpulmonata</taxon>
        <taxon>Eupulmonata</taxon>
        <taxon>Stylommatophora</taxon>
        <taxon>Helicina</taxon>
        <taxon>Helicoidea</taxon>
        <taxon>Geomitridae</taxon>
        <taxon>Candidula</taxon>
    </lineage>
</organism>
<evidence type="ECO:0000256" key="3">
    <source>
        <dbReference type="ARBA" id="ARBA00051722"/>
    </source>
</evidence>
<keyword evidence="2" id="KW-0904">Protein phosphatase</keyword>
<dbReference type="OrthoDB" id="6022401at2759"/>
<feature type="domain" description="Tyrosine-protein phosphatase" evidence="4">
    <location>
        <begin position="339"/>
        <end position="546"/>
    </location>
</feature>
<dbReference type="PROSITE" id="PS50055">
    <property type="entry name" value="TYR_PHOSPHATASE_PTP"/>
    <property type="match status" value="1"/>
</dbReference>
<dbReference type="Proteomes" id="UP000678393">
    <property type="component" value="Unassembled WGS sequence"/>
</dbReference>
<dbReference type="SUPFAM" id="SSF49265">
    <property type="entry name" value="Fibronectin type III"/>
    <property type="match status" value="2"/>
</dbReference>
<evidence type="ECO:0008006" key="8">
    <source>
        <dbReference type="Google" id="ProtNLM"/>
    </source>
</evidence>
<comment type="catalytic activity">
    <reaction evidence="3">
        <text>O-phospho-L-tyrosyl-[protein] + H2O = L-tyrosyl-[protein] + phosphate</text>
        <dbReference type="Rhea" id="RHEA:10684"/>
        <dbReference type="Rhea" id="RHEA-COMP:10136"/>
        <dbReference type="Rhea" id="RHEA-COMP:20101"/>
        <dbReference type="ChEBI" id="CHEBI:15377"/>
        <dbReference type="ChEBI" id="CHEBI:43474"/>
        <dbReference type="ChEBI" id="CHEBI:46858"/>
        <dbReference type="ChEBI" id="CHEBI:61978"/>
        <dbReference type="EC" id="3.1.3.48"/>
    </reaction>
</comment>
<dbReference type="PRINTS" id="PR00700">
    <property type="entry name" value="PRTYPHPHTASE"/>
</dbReference>
<evidence type="ECO:0000313" key="6">
    <source>
        <dbReference type="EMBL" id="CAG5118032.1"/>
    </source>
</evidence>
<dbReference type="InterPro" id="IPR003961">
    <property type="entry name" value="FN3_dom"/>
</dbReference>
<dbReference type="EMBL" id="CAJHNH020000491">
    <property type="protein sequence ID" value="CAG5118032.1"/>
    <property type="molecule type" value="Genomic_DNA"/>
</dbReference>
<evidence type="ECO:0000256" key="1">
    <source>
        <dbReference type="ARBA" id="ARBA00022737"/>
    </source>
</evidence>
<dbReference type="PANTHER" id="PTHR19134:SF540">
    <property type="entry name" value="TYROSINE-PROTEIN PHOSPHATASE 99A"/>
    <property type="match status" value="1"/>
</dbReference>
<evidence type="ECO:0000313" key="7">
    <source>
        <dbReference type="Proteomes" id="UP000678393"/>
    </source>
</evidence>
<dbReference type="Gene3D" id="2.60.40.10">
    <property type="entry name" value="Immunoglobulins"/>
    <property type="match status" value="2"/>
</dbReference>
<reference evidence="6" key="1">
    <citation type="submission" date="2021-04" db="EMBL/GenBank/DDBJ databases">
        <authorList>
            <consortium name="Molecular Ecology Group"/>
        </authorList>
    </citation>
    <scope>NUCLEOTIDE SEQUENCE</scope>
</reference>
<gene>
    <name evidence="6" type="ORF">CUNI_LOCUS3590</name>
</gene>
<dbReference type="SMART" id="SM00194">
    <property type="entry name" value="PTPc"/>
    <property type="match status" value="1"/>
</dbReference>
<dbReference type="InterPro" id="IPR036116">
    <property type="entry name" value="FN3_sf"/>
</dbReference>
<dbReference type="GO" id="GO:0004725">
    <property type="term" value="F:protein tyrosine phosphatase activity"/>
    <property type="evidence" value="ECO:0007669"/>
    <property type="project" value="UniProtKB-EC"/>
</dbReference>
<feature type="domain" description="Fibronectin type-III" evidence="5">
    <location>
        <begin position="101"/>
        <end position="191"/>
    </location>
</feature>
<dbReference type="Pfam" id="PF00102">
    <property type="entry name" value="Y_phosphatase"/>
    <property type="match status" value="1"/>
</dbReference>